<evidence type="ECO:0000313" key="2">
    <source>
        <dbReference type="Proteomes" id="UP001348492"/>
    </source>
</evidence>
<dbReference type="Proteomes" id="UP001348492">
    <property type="component" value="Chromosome"/>
</dbReference>
<dbReference type="RefSeq" id="WP_018589348.1">
    <property type="nucleotide sequence ID" value="NZ_CP117523.1"/>
</dbReference>
<proteinExistence type="predicted"/>
<sequence>MKIEIYENKIQRISGLLNTNQDENIYEDLEALKKEISGIEVIRHNVITRPNVINSLMNINRKNQYITRNKVVNGLMNIDNKGSKILNYDRLPVVVIDKNVFKVGSYPTVDEIKSIIEANQINIVSGI</sequence>
<name>A0ABZ2ETX7_9FIRM</name>
<gene>
    <name evidence="1" type="ORF">TEGL_12930</name>
</gene>
<protein>
    <recommendedName>
        <fullName evidence="3">Arsenical resistance operon trans-acting repressor ArsD</fullName>
    </recommendedName>
</protein>
<keyword evidence="2" id="KW-1185">Reference proteome</keyword>
<dbReference type="EMBL" id="CP117523">
    <property type="protein sequence ID" value="WWD82895.1"/>
    <property type="molecule type" value="Genomic_DNA"/>
</dbReference>
<dbReference type="InterPro" id="IPR010712">
    <property type="entry name" value="Arsenical-R_ArsD"/>
</dbReference>
<evidence type="ECO:0008006" key="3">
    <source>
        <dbReference type="Google" id="ProtNLM"/>
    </source>
</evidence>
<reference evidence="1 2" key="1">
    <citation type="journal article" date="2023" name="PLoS ONE">
        <title>Genome-based metabolic and phylogenomic analysis of three Terrisporobacter species.</title>
        <authorList>
            <person name="Boer T."/>
            <person name="Bengelsdorf F.R."/>
            <person name="Bomeke M."/>
            <person name="Daniel R."/>
            <person name="Poehlein A."/>
        </authorList>
    </citation>
    <scope>NUCLEOTIDE SEQUENCE [LARGE SCALE GENOMIC DNA]</scope>
    <source>
        <strain evidence="1 2">DSM 1288</strain>
    </source>
</reference>
<organism evidence="1 2">
    <name type="scientific">Terrisporobacter glycolicus ATCC 14880 = DSM 1288</name>
    <dbReference type="NCBI Taxonomy" id="1121315"/>
    <lineage>
        <taxon>Bacteria</taxon>
        <taxon>Bacillati</taxon>
        <taxon>Bacillota</taxon>
        <taxon>Clostridia</taxon>
        <taxon>Peptostreptococcales</taxon>
        <taxon>Peptostreptococcaceae</taxon>
        <taxon>Terrisporobacter</taxon>
    </lineage>
</organism>
<dbReference type="Gene3D" id="3.40.30.10">
    <property type="entry name" value="Glutaredoxin"/>
    <property type="match status" value="1"/>
</dbReference>
<evidence type="ECO:0000313" key="1">
    <source>
        <dbReference type="EMBL" id="WWD82895.1"/>
    </source>
</evidence>
<accession>A0ABZ2ETX7</accession>
<dbReference type="Pfam" id="PF06953">
    <property type="entry name" value="ArsD"/>
    <property type="match status" value="1"/>
</dbReference>